<organism evidence="8 9">
    <name type="scientific">Acanthoscelides obtectus</name>
    <name type="common">Bean weevil</name>
    <name type="synonym">Bruchus obtectus</name>
    <dbReference type="NCBI Taxonomy" id="200917"/>
    <lineage>
        <taxon>Eukaryota</taxon>
        <taxon>Metazoa</taxon>
        <taxon>Ecdysozoa</taxon>
        <taxon>Arthropoda</taxon>
        <taxon>Hexapoda</taxon>
        <taxon>Insecta</taxon>
        <taxon>Pterygota</taxon>
        <taxon>Neoptera</taxon>
        <taxon>Endopterygota</taxon>
        <taxon>Coleoptera</taxon>
        <taxon>Polyphaga</taxon>
        <taxon>Cucujiformia</taxon>
        <taxon>Chrysomeloidea</taxon>
        <taxon>Chrysomelidae</taxon>
        <taxon>Bruchinae</taxon>
        <taxon>Bruchini</taxon>
        <taxon>Acanthoscelides</taxon>
    </lineage>
</organism>
<dbReference type="Pfam" id="PF22191">
    <property type="entry name" value="IBR_1"/>
    <property type="match status" value="1"/>
</dbReference>
<dbReference type="SUPFAM" id="SSF57850">
    <property type="entry name" value="RING/U-box"/>
    <property type="match status" value="1"/>
</dbReference>
<keyword evidence="1" id="KW-0808">Transferase</keyword>
<dbReference type="GO" id="GO:0008270">
    <property type="term" value="F:zinc ion binding"/>
    <property type="evidence" value="ECO:0007669"/>
    <property type="project" value="UniProtKB-KW"/>
</dbReference>
<evidence type="ECO:0000256" key="4">
    <source>
        <dbReference type="ARBA" id="ARBA00022771"/>
    </source>
</evidence>
<keyword evidence="6" id="KW-0862">Zinc</keyword>
<comment type="caution">
    <text evidence="8">The sequence shown here is derived from an EMBL/GenBank/DDBJ whole genome shotgun (WGS) entry which is preliminary data.</text>
</comment>
<dbReference type="InterPro" id="IPR017907">
    <property type="entry name" value="Znf_RING_CS"/>
</dbReference>
<dbReference type="InterPro" id="IPR031127">
    <property type="entry name" value="E3_UB_ligase_RBR"/>
</dbReference>
<dbReference type="Gene3D" id="1.20.120.1750">
    <property type="match status" value="1"/>
</dbReference>
<keyword evidence="5" id="KW-0833">Ubl conjugation pathway</keyword>
<keyword evidence="2" id="KW-0479">Metal-binding</keyword>
<evidence type="ECO:0000256" key="1">
    <source>
        <dbReference type="ARBA" id="ARBA00022679"/>
    </source>
</evidence>
<dbReference type="AlphaFoldDB" id="A0A9P0QGQ4"/>
<evidence type="ECO:0000313" key="9">
    <source>
        <dbReference type="Proteomes" id="UP001152888"/>
    </source>
</evidence>
<evidence type="ECO:0000256" key="6">
    <source>
        <dbReference type="ARBA" id="ARBA00022833"/>
    </source>
</evidence>
<keyword evidence="9" id="KW-1185">Reference proteome</keyword>
<evidence type="ECO:0000256" key="3">
    <source>
        <dbReference type="ARBA" id="ARBA00022737"/>
    </source>
</evidence>
<evidence type="ECO:0000256" key="5">
    <source>
        <dbReference type="ARBA" id="ARBA00022786"/>
    </source>
</evidence>
<protein>
    <recommendedName>
        <fullName evidence="7">RING-type domain-containing protein</fullName>
    </recommendedName>
</protein>
<dbReference type="PANTHER" id="PTHR11685">
    <property type="entry name" value="RBR FAMILY RING FINGER AND IBR DOMAIN-CONTAINING"/>
    <property type="match status" value="1"/>
</dbReference>
<dbReference type="InterPro" id="IPR044066">
    <property type="entry name" value="TRIAD_supradom"/>
</dbReference>
<feature type="domain" description="RING-type" evidence="7">
    <location>
        <begin position="1"/>
        <end position="176"/>
    </location>
</feature>
<sequence length="196" mass="21501">MCSKIYISKHAELCHVPKCPVGAAAAAPPPESTDSETVEIPSNLPIPESVSVACPECGERYSGRSALGVIEKRPSCTTASWRPSLRNSTIYAKLSVIAASPSEGKPEDVGIPFDSDLIKCCPMCNVPIEKDEGCAQMMCKRCKHVFCWYCLASLDVEYICCSLVDTSYIRICWEDILINFFFLNNLIQKGPTPSRP</sequence>
<accession>A0A9P0QGQ4</accession>
<dbReference type="PROSITE" id="PS51873">
    <property type="entry name" value="TRIAD"/>
    <property type="match status" value="1"/>
</dbReference>
<dbReference type="GO" id="GO:0004842">
    <property type="term" value="F:ubiquitin-protein transferase activity"/>
    <property type="evidence" value="ECO:0007669"/>
    <property type="project" value="InterPro"/>
</dbReference>
<keyword evidence="4" id="KW-0863">Zinc-finger</keyword>
<gene>
    <name evidence="8" type="ORF">ACAOBT_LOCUS37442</name>
</gene>
<dbReference type="OrthoDB" id="6782707at2759"/>
<evidence type="ECO:0000259" key="7">
    <source>
        <dbReference type="PROSITE" id="PS51873"/>
    </source>
</evidence>
<proteinExistence type="predicted"/>
<name>A0A9P0QGQ4_ACAOB</name>
<dbReference type="EMBL" id="CAKOFQ010010572">
    <property type="protein sequence ID" value="CAH2019839.1"/>
    <property type="molecule type" value="Genomic_DNA"/>
</dbReference>
<evidence type="ECO:0000313" key="8">
    <source>
        <dbReference type="EMBL" id="CAH2019839.1"/>
    </source>
</evidence>
<dbReference type="GO" id="GO:0016567">
    <property type="term" value="P:protein ubiquitination"/>
    <property type="evidence" value="ECO:0007669"/>
    <property type="project" value="InterPro"/>
</dbReference>
<keyword evidence="3" id="KW-0677">Repeat</keyword>
<reference evidence="8" key="1">
    <citation type="submission" date="2022-03" db="EMBL/GenBank/DDBJ databases">
        <authorList>
            <person name="Sayadi A."/>
        </authorList>
    </citation>
    <scope>NUCLEOTIDE SEQUENCE</scope>
</reference>
<dbReference type="Proteomes" id="UP001152888">
    <property type="component" value="Unassembled WGS sequence"/>
</dbReference>
<dbReference type="PROSITE" id="PS00518">
    <property type="entry name" value="ZF_RING_1"/>
    <property type="match status" value="1"/>
</dbReference>
<evidence type="ECO:0000256" key="2">
    <source>
        <dbReference type="ARBA" id="ARBA00022723"/>
    </source>
</evidence>